<reference evidence="2 3" key="1">
    <citation type="submission" date="2017-02" db="EMBL/GenBank/DDBJ databases">
        <title>Complete genome sequences of Mycobacterium kansasii strains isolated from rhesus macaques.</title>
        <authorList>
            <person name="Panda A."/>
            <person name="Nagaraj S."/>
            <person name="Zhao X."/>
            <person name="Tettelin H."/>
            <person name="Detolla L.J."/>
        </authorList>
    </citation>
    <scope>NUCLEOTIDE SEQUENCE [LARGE SCALE GENOMIC DNA]</scope>
    <source>
        <strain evidence="2 3">11-3469</strain>
    </source>
</reference>
<dbReference type="Proteomes" id="UP000516380">
    <property type="component" value="Chromosome"/>
</dbReference>
<evidence type="ECO:0000313" key="3">
    <source>
        <dbReference type="Proteomes" id="UP000188532"/>
    </source>
</evidence>
<proteinExistence type="predicted"/>
<dbReference type="EMBL" id="AP023343">
    <property type="protein sequence ID" value="BCI89575.1"/>
    <property type="molecule type" value="Genomic_DNA"/>
</dbReference>
<dbReference type="STRING" id="1768.B1T50_24855"/>
<evidence type="ECO:0000313" key="2">
    <source>
        <dbReference type="EMBL" id="OOK84302.1"/>
    </source>
</evidence>
<evidence type="ECO:0000313" key="4">
    <source>
        <dbReference type="Proteomes" id="UP000516380"/>
    </source>
</evidence>
<dbReference type="EMBL" id="MVBN01000001">
    <property type="protein sequence ID" value="OOK84302.1"/>
    <property type="molecule type" value="Genomic_DNA"/>
</dbReference>
<dbReference type="SUPFAM" id="SSF140453">
    <property type="entry name" value="EsxAB dimer-like"/>
    <property type="match status" value="1"/>
</dbReference>
<dbReference type="GeneID" id="29697874"/>
<dbReference type="Gene3D" id="1.10.287.1060">
    <property type="entry name" value="ESAT-6-like"/>
    <property type="match status" value="1"/>
</dbReference>
<reference evidence="1 4" key="2">
    <citation type="submission" date="2020-07" db="EMBL/GenBank/DDBJ databases">
        <title>Mycobacterium kansasii (former subtype) with zoonotic potential isolated from diseased indoor pet cat, Japan.</title>
        <authorList>
            <person name="Fukano H."/>
            <person name="Terazono T."/>
            <person name="Hoshino Y."/>
        </authorList>
    </citation>
    <scope>NUCLEOTIDE SEQUENCE [LARGE SCALE GENOMIC DNA]</scope>
    <source>
        <strain evidence="1 4">Kuro-I</strain>
    </source>
</reference>
<sequence>MFQLSPEEWMSSAVHVTGQGEGLATAHLTSDYRLQSAQVGWQGASATAFDAKLGDWLEVSRALLTRVGDHARGLHEAAVRHAAAEEERAHALARVGASAVGTTRQV</sequence>
<accession>A0A1V3XZ06</accession>
<name>A0A1V3XZ06_MYCKA</name>
<dbReference type="InterPro" id="IPR036689">
    <property type="entry name" value="ESAT-6-like_sf"/>
</dbReference>
<dbReference type="AlphaFoldDB" id="A0A1V3XZ06"/>
<keyword evidence="4" id="KW-1185">Reference proteome</keyword>
<dbReference type="RefSeq" id="WP_023372436.1">
    <property type="nucleotide sequence ID" value="NZ_BLYZ01000001.1"/>
</dbReference>
<protein>
    <submittedName>
        <fullName evidence="2">Type VII secretion system family protein</fullName>
    </submittedName>
</protein>
<gene>
    <name evidence="2" type="ORF">BZL29_1421</name>
    <name evidence="1" type="ORF">NIIDMKKI_47810</name>
</gene>
<evidence type="ECO:0000313" key="1">
    <source>
        <dbReference type="EMBL" id="BCI89575.1"/>
    </source>
</evidence>
<organism evidence="2 3">
    <name type="scientific">Mycobacterium kansasii</name>
    <dbReference type="NCBI Taxonomy" id="1768"/>
    <lineage>
        <taxon>Bacteria</taxon>
        <taxon>Bacillati</taxon>
        <taxon>Actinomycetota</taxon>
        <taxon>Actinomycetes</taxon>
        <taxon>Mycobacteriales</taxon>
        <taxon>Mycobacteriaceae</taxon>
        <taxon>Mycobacterium</taxon>
    </lineage>
</organism>
<dbReference type="Proteomes" id="UP000188532">
    <property type="component" value="Unassembled WGS sequence"/>
</dbReference>